<proteinExistence type="predicted"/>
<protein>
    <submittedName>
        <fullName evidence="2">Uncharacterized protein</fullName>
    </submittedName>
</protein>
<dbReference type="AlphaFoldDB" id="A0AAE4BMJ7"/>
<evidence type="ECO:0000256" key="1">
    <source>
        <dbReference type="SAM" id="MobiDB-lite"/>
    </source>
</evidence>
<accession>A0AAE4BMJ7</accession>
<evidence type="ECO:0000313" key="2">
    <source>
        <dbReference type="EMBL" id="MDR6218224.1"/>
    </source>
</evidence>
<comment type="caution">
    <text evidence="2">The sequence shown here is derived from an EMBL/GenBank/DDBJ whole genome shotgun (WGS) entry which is preliminary data.</text>
</comment>
<organism evidence="2 3">
    <name type="scientific">Deinococcus soli</name>
    <name type="common">ex Cha et al. 2016</name>
    <dbReference type="NCBI Taxonomy" id="1309411"/>
    <lineage>
        <taxon>Bacteria</taxon>
        <taxon>Thermotogati</taxon>
        <taxon>Deinococcota</taxon>
        <taxon>Deinococci</taxon>
        <taxon>Deinococcales</taxon>
        <taxon>Deinococcaceae</taxon>
        <taxon>Deinococcus</taxon>
    </lineage>
</organism>
<name>A0AAE4BMJ7_9DEIO</name>
<dbReference type="RefSeq" id="WP_309854471.1">
    <property type="nucleotide sequence ID" value="NZ_JAVDQJ010000005.1"/>
</dbReference>
<reference evidence="2" key="1">
    <citation type="submission" date="2023-07" db="EMBL/GenBank/DDBJ databases">
        <title>Sorghum-associated microbial communities from plants grown in Nebraska, USA.</title>
        <authorList>
            <person name="Schachtman D."/>
        </authorList>
    </citation>
    <scope>NUCLEOTIDE SEQUENCE</scope>
    <source>
        <strain evidence="2">BE330</strain>
    </source>
</reference>
<dbReference type="Proteomes" id="UP001185331">
    <property type="component" value="Unassembled WGS sequence"/>
</dbReference>
<evidence type="ECO:0000313" key="3">
    <source>
        <dbReference type="Proteomes" id="UP001185331"/>
    </source>
</evidence>
<feature type="region of interest" description="Disordered" evidence="1">
    <location>
        <begin position="1"/>
        <end position="37"/>
    </location>
</feature>
<feature type="compositionally biased region" description="Basic and acidic residues" evidence="1">
    <location>
        <begin position="21"/>
        <end position="31"/>
    </location>
</feature>
<dbReference type="EMBL" id="JAVDQK010000004">
    <property type="protein sequence ID" value="MDR6218224.1"/>
    <property type="molecule type" value="Genomic_DNA"/>
</dbReference>
<gene>
    <name evidence="2" type="ORF">J2Y00_001787</name>
</gene>
<sequence length="83" mass="9005">MSPVSSHVAKDRVARSVTQDRVARDLADHARQSQQPFAADVTPHGVLLLIPDKLDMQELGYVGSVLQRALASIQASRTAGQDR</sequence>